<dbReference type="InterPro" id="IPR020846">
    <property type="entry name" value="MFS_dom"/>
</dbReference>
<feature type="transmembrane region" description="Helical" evidence="6">
    <location>
        <begin position="55"/>
        <end position="73"/>
    </location>
</feature>
<feature type="transmembrane region" description="Helical" evidence="6">
    <location>
        <begin position="110"/>
        <end position="132"/>
    </location>
</feature>
<feature type="transmembrane region" description="Helical" evidence="6">
    <location>
        <begin position="144"/>
        <end position="165"/>
    </location>
</feature>
<evidence type="ECO:0000256" key="4">
    <source>
        <dbReference type="ARBA" id="ARBA00022989"/>
    </source>
</evidence>
<dbReference type="Pfam" id="PF07690">
    <property type="entry name" value="MFS_1"/>
    <property type="match status" value="1"/>
</dbReference>
<feature type="transmembrane region" description="Helical" evidence="6">
    <location>
        <begin position="171"/>
        <end position="190"/>
    </location>
</feature>
<dbReference type="CDD" id="cd17324">
    <property type="entry name" value="MFS_NepI_like"/>
    <property type="match status" value="1"/>
</dbReference>
<evidence type="ECO:0000259" key="7">
    <source>
        <dbReference type="PROSITE" id="PS50850"/>
    </source>
</evidence>
<feature type="transmembrane region" description="Helical" evidence="6">
    <location>
        <begin position="211"/>
        <end position="238"/>
    </location>
</feature>
<keyword evidence="3 6" id="KW-0812">Transmembrane</keyword>
<proteinExistence type="predicted"/>
<dbReference type="SUPFAM" id="SSF103473">
    <property type="entry name" value="MFS general substrate transporter"/>
    <property type="match status" value="1"/>
</dbReference>
<evidence type="ECO:0000256" key="2">
    <source>
        <dbReference type="ARBA" id="ARBA00022475"/>
    </source>
</evidence>
<dbReference type="GO" id="GO:0022857">
    <property type="term" value="F:transmembrane transporter activity"/>
    <property type="evidence" value="ECO:0007669"/>
    <property type="project" value="InterPro"/>
</dbReference>
<dbReference type="OrthoDB" id="9812189at2"/>
<dbReference type="InterPro" id="IPR050189">
    <property type="entry name" value="MFS_Efflux_Transporters"/>
</dbReference>
<evidence type="ECO:0000256" key="1">
    <source>
        <dbReference type="ARBA" id="ARBA00004651"/>
    </source>
</evidence>
<feature type="transmembrane region" description="Helical" evidence="6">
    <location>
        <begin position="306"/>
        <end position="329"/>
    </location>
</feature>
<accession>A0A090UZQ8</accession>
<dbReference type="EMBL" id="BBMZ01000009">
    <property type="protein sequence ID" value="GAL58021.1"/>
    <property type="molecule type" value="Genomic_DNA"/>
</dbReference>
<evidence type="ECO:0000313" key="8">
    <source>
        <dbReference type="EMBL" id="GAL58021.1"/>
    </source>
</evidence>
<dbReference type="InterPro" id="IPR036259">
    <property type="entry name" value="MFS_trans_sf"/>
</dbReference>
<evidence type="ECO:0000256" key="6">
    <source>
        <dbReference type="SAM" id="Phobius"/>
    </source>
</evidence>
<keyword evidence="5 6" id="KW-0472">Membrane</keyword>
<dbReference type="STRING" id="1115515.EV102420_09_00530"/>
<dbReference type="Gene3D" id="1.20.1250.20">
    <property type="entry name" value="MFS general substrate transporter like domains"/>
    <property type="match status" value="1"/>
</dbReference>
<dbReference type="AlphaFoldDB" id="A0A090UZQ8"/>
<dbReference type="eggNOG" id="COG2814">
    <property type="taxonomic scope" value="Bacteria"/>
</dbReference>
<keyword evidence="2" id="KW-1003">Cell membrane</keyword>
<keyword evidence="4 6" id="KW-1133">Transmembrane helix</keyword>
<evidence type="ECO:0000313" key="9">
    <source>
        <dbReference type="Proteomes" id="UP000029462"/>
    </source>
</evidence>
<protein>
    <submittedName>
        <fullName evidence="8">Purine ribonucleoside efflux pump NepI</fullName>
    </submittedName>
</protein>
<reference evidence="8 9" key="1">
    <citation type="submission" date="2014-09" db="EMBL/GenBank/DDBJ databases">
        <title>Whole genome shotgun sequence of Escherichia vulneris NBRC 102420.</title>
        <authorList>
            <person name="Yoshida Y."/>
            <person name="Hosoyama A."/>
            <person name="Tsuchikane K."/>
            <person name="Ohji S."/>
            <person name="Ichikawa N."/>
            <person name="Kimura A."/>
            <person name="Yamazoe A."/>
            <person name="Ezaki T."/>
            <person name="Fujita N."/>
        </authorList>
    </citation>
    <scope>NUCLEOTIDE SEQUENCE [LARGE SCALE GENOMIC DNA]</scope>
    <source>
        <strain evidence="8 9">NBRC 102420</strain>
    </source>
</reference>
<feature type="domain" description="Major facilitator superfamily (MFS) profile" evidence="7">
    <location>
        <begin position="19"/>
        <end position="394"/>
    </location>
</feature>
<dbReference type="PANTHER" id="PTHR43124:SF5">
    <property type="entry name" value="PURINE RIBONUCLEOSIDE EFFLUX PUMP NEPI"/>
    <property type="match status" value="1"/>
</dbReference>
<dbReference type="PROSITE" id="PS50850">
    <property type="entry name" value="MFS"/>
    <property type="match status" value="1"/>
</dbReference>
<name>A0A090UZQ8_PSEVU</name>
<dbReference type="InterPro" id="IPR011701">
    <property type="entry name" value="MFS"/>
</dbReference>
<comment type="subcellular location">
    <subcellularLocation>
        <location evidence="1">Cell membrane</location>
        <topology evidence="1">Multi-pass membrane protein</topology>
    </subcellularLocation>
</comment>
<evidence type="ECO:0000256" key="5">
    <source>
        <dbReference type="ARBA" id="ARBA00023136"/>
    </source>
</evidence>
<feature type="transmembrane region" description="Helical" evidence="6">
    <location>
        <begin position="369"/>
        <end position="390"/>
    </location>
</feature>
<evidence type="ECO:0000256" key="3">
    <source>
        <dbReference type="ARBA" id="ARBA00022692"/>
    </source>
</evidence>
<feature type="transmembrane region" description="Helical" evidence="6">
    <location>
        <begin position="341"/>
        <end position="363"/>
    </location>
</feature>
<feature type="transmembrane region" description="Helical" evidence="6">
    <location>
        <begin position="279"/>
        <end position="300"/>
    </location>
</feature>
<dbReference type="GO" id="GO:0005886">
    <property type="term" value="C:plasma membrane"/>
    <property type="evidence" value="ECO:0007669"/>
    <property type="project" value="UniProtKB-SubCell"/>
</dbReference>
<keyword evidence="9" id="KW-1185">Reference proteome</keyword>
<feature type="transmembrane region" description="Helical" evidence="6">
    <location>
        <begin position="250"/>
        <end position="272"/>
    </location>
</feature>
<dbReference type="PANTHER" id="PTHR43124">
    <property type="entry name" value="PURINE EFFLUX PUMP PBUE"/>
    <property type="match status" value="1"/>
</dbReference>
<gene>
    <name evidence="8" type="primary">nepI</name>
    <name evidence="8" type="ORF">EV102420_09_00530</name>
</gene>
<organism evidence="8 9">
    <name type="scientific">Pseudescherichia vulneris NBRC 102420</name>
    <dbReference type="NCBI Taxonomy" id="1115515"/>
    <lineage>
        <taxon>Bacteria</taxon>
        <taxon>Pseudomonadati</taxon>
        <taxon>Pseudomonadota</taxon>
        <taxon>Gammaproteobacteria</taxon>
        <taxon>Enterobacterales</taxon>
        <taxon>Enterobacteriaceae</taxon>
        <taxon>Pseudescherichia</taxon>
    </lineage>
</organism>
<feature type="transmembrane region" description="Helical" evidence="6">
    <location>
        <begin position="85"/>
        <end position="104"/>
    </location>
</feature>
<sequence>MNMVHQQQNHAHTPPAWGAIFSMALGVVVLIASEFMPVSLLTPIAQDLTLSQGQAGQAISVSGLFAVITSLLNTPLTGHLDRKKVLLAFTLLLTLSGLMVTYAVNGMMFMAGRALLGVAIGGFWSMSTATVMRLVPSHAIAKGLALINGGNALAATVAAPLGSFLGQYIGWRGSFFVVVPLAVMAFIWQWRSIPAMPGTQKQAGSGNPFALLRVPQVALGMTGIVFLFMGQFAIFTYLRPFLEEVTRVSVTQLSLTLLALGLFGLVGTWAIGHLLQTRLYAWLISIPLMMALLAGLLIVLGSAFPAAVTLLALWGLIATPAPVAWGLWLSRAVPENAEAGGGLMVAVIQLAITLGAGIGGVLFDAVGWWSPFAFGLLLLICSAIAAWLAYREKKGCVEVKPDLAVAGIAPRMKATSSIRKREQL</sequence>
<dbReference type="Proteomes" id="UP000029462">
    <property type="component" value="Unassembled WGS sequence"/>
</dbReference>
<feature type="transmembrane region" description="Helical" evidence="6">
    <location>
        <begin position="16"/>
        <end position="35"/>
    </location>
</feature>
<comment type="caution">
    <text evidence="8">The sequence shown here is derived from an EMBL/GenBank/DDBJ whole genome shotgun (WGS) entry which is preliminary data.</text>
</comment>